<gene>
    <name evidence="2" type="ORF">TNIN_418281</name>
</gene>
<name>A0A8X6XYE3_9ARAC</name>
<feature type="compositionally biased region" description="Basic and acidic residues" evidence="1">
    <location>
        <begin position="120"/>
        <end position="133"/>
    </location>
</feature>
<organism evidence="2 3">
    <name type="scientific">Trichonephila inaurata madagascariensis</name>
    <dbReference type="NCBI Taxonomy" id="2747483"/>
    <lineage>
        <taxon>Eukaryota</taxon>
        <taxon>Metazoa</taxon>
        <taxon>Ecdysozoa</taxon>
        <taxon>Arthropoda</taxon>
        <taxon>Chelicerata</taxon>
        <taxon>Arachnida</taxon>
        <taxon>Araneae</taxon>
        <taxon>Araneomorphae</taxon>
        <taxon>Entelegynae</taxon>
        <taxon>Araneoidea</taxon>
        <taxon>Nephilidae</taxon>
        <taxon>Trichonephila</taxon>
        <taxon>Trichonephila inaurata</taxon>
    </lineage>
</organism>
<evidence type="ECO:0000313" key="3">
    <source>
        <dbReference type="Proteomes" id="UP000886998"/>
    </source>
</evidence>
<evidence type="ECO:0000313" key="2">
    <source>
        <dbReference type="EMBL" id="GFY60880.1"/>
    </source>
</evidence>
<dbReference type="Proteomes" id="UP000886998">
    <property type="component" value="Unassembled WGS sequence"/>
</dbReference>
<reference evidence="2" key="1">
    <citation type="submission" date="2020-08" db="EMBL/GenBank/DDBJ databases">
        <title>Multicomponent nature underlies the extraordinary mechanical properties of spider dragline silk.</title>
        <authorList>
            <person name="Kono N."/>
            <person name="Nakamura H."/>
            <person name="Mori M."/>
            <person name="Yoshida Y."/>
            <person name="Ohtoshi R."/>
            <person name="Malay A.D."/>
            <person name="Moran D.A.P."/>
            <person name="Tomita M."/>
            <person name="Numata K."/>
            <person name="Arakawa K."/>
        </authorList>
    </citation>
    <scope>NUCLEOTIDE SEQUENCE</scope>
</reference>
<feature type="region of interest" description="Disordered" evidence="1">
    <location>
        <begin position="108"/>
        <end position="154"/>
    </location>
</feature>
<keyword evidence="3" id="KW-1185">Reference proteome</keyword>
<dbReference type="AlphaFoldDB" id="A0A8X6XYE3"/>
<comment type="caution">
    <text evidence="2">The sequence shown here is derived from an EMBL/GenBank/DDBJ whole genome shotgun (WGS) entry which is preliminary data.</text>
</comment>
<dbReference type="OrthoDB" id="6471000at2759"/>
<evidence type="ECO:0000256" key="1">
    <source>
        <dbReference type="SAM" id="MobiDB-lite"/>
    </source>
</evidence>
<proteinExistence type="predicted"/>
<feature type="compositionally biased region" description="Basic and acidic residues" evidence="1">
    <location>
        <begin position="142"/>
        <end position="154"/>
    </location>
</feature>
<dbReference type="EMBL" id="BMAV01013327">
    <property type="protein sequence ID" value="GFY60880.1"/>
    <property type="molecule type" value="Genomic_DNA"/>
</dbReference>
<sequence length="154" mass="17324">MEVWGLASAFFEEGIEKVTFQLLLRDECSVFLAEQLCINLVVKVIQNSLRPDGTHNFLIYTDSLFSLHSLLSVNSTEKLVVEVQSIMYYLEDSTACTWQQVEQDTRDLAAGPLYTEEGPGSDRGDRTGRDRTGGENGRARKTWSEEGRQLDNGL</sequence>
<accession>A0A8X6XYE3</accession>
<protein>
    <submittedName>
        <fullName evidence="2">Uncharacterized protein</fullName>
    </submittedName>
</protein>